<dbReference type="InterPro" id="IPR034085">
    <property type="entry name" value="TOG"/>
</dbReference>
<keyword evidence="1" id="KW-0812">Transmembrane</keyword>
<dbReference type="GO" id="GO:0007051">
    <property type="term" value="P:spindle organization"/>
    <property type="evidence" value="ECO:0007669"/>
    <property type="project" value="InterPro"/>
</dbReference>
<gene>
    <name evidence="3" type="primary">Ckap5</name>
    <name evidence="3" type="ORF">T11_2968</name>
</gene>
<dbReference type="STRING" id="268475.A0A0V1HGW6"/>
<keyword evidence="4" id="KW-1185">Reference proteome</keyword>
<protein>
    <submittedName>
        <fullName evidence="3">Cytoskeleton-associated protein 5</fullName>
    </submittedName>
</protein>
<dbReference type="GO" id="GO:0030951">
    <property type="term" value="P:establishment or maintenance of microtubule cytoskeleton polarity"/>
    <property type="evidence" value="ECO:0007669"/>
    <property type="project" value="InterPro"/>
</dbReference>
<dbReference type="EMBL" id="JYDP01000065">
    <property type="protein sequence ID" value="KRZ09963.1"/>
    <property type="molecule type" value="Genomic_DNA"/>
</dbReference>
<dbReference type="SMART" id="SM01349">
    <property type="entry name" value="TOG"/>
    <property type="match status" value="1"/>
</dbReference>
<dbReference type="OrthoDB" id="205662at2759"/>
<dbReference type="SUPFAM" id="SSF48371">
    <property type="entry name" value="ARM repeat"/>
    <property type="match status" value="1"/>
</dbReference>
<evidence type="ECO:0000313" key="3">
    <source>
        <dbReference type="EMBL" id="KRZ09963.1"/>
    </source>
</evidence>
<dbReference type="PANTHER" id="PTHR12609">
    <property type="entry name" value="MICROTUBULE ASSOCIATED PROTEIN XMAP215"/>
    <property type="match status" value="1"/>
</dbReference>
<dbReference type="Gene3D" id="1.25.10.10">
    <property type="entry name" value="Leucine-rich Repeat Variant"/>
    <property type="match status" value="1"/>
</dbReference>
<keyword evidence="1" id="KW-1133">Transmembrane helix</keyword>
<comment type="caution">
    <text evidence="3">The sequence shown here is derived from an EMBL/GenBank/DDBJ whole genome shotgun (WGS) entry which is preliminary data.</text>
</comment>
<dbReference type="InterPro" id="IPR016024">
    <property type="entry name" value="ARM-type_fold"/>
</dbReference>
<proteinExistence type="predicted"/>
<dbReference type="Proteomes" id="UP000055024">
    <property type="component" value="Unassembled WGS sequence"/>
</dbReference>
<dbReference type="AlphaFoldDB" id="A0A0V1HGW6"/>
<evidence type="ECO:0000259" key="2">
    <source>
        <dbReference type="SMART" id="SM01349"/>
    </source>
</evidence>
<evidence type="ECO:0000313" key="4">
    <source>
        <dbReference type="Proteomes" id="UP000055024"/>
    </source>
</evidence>
<feature type="transmembrane region" description="Helical" evidence="1">
    <location>
        <begin position="34"/>
        <end position="55"/>
    </location>
</feature>
<dbReference type="InterPro" id="IPR011989">
    <property type="entry name" value="ARM-like"/>
</dbReference>
<keyword evidence="1" id="KW-0472">Membrane</keyword>
<sequence>MVSTKTISRKTVSISVKMPHTISNYDRCRRKRCLFKRAVFFTFILVYLKNFAMIVTKVHKESKQKVESACTTTNIFNKLPPDFMNLIESSDRNERQKALEILLQQLQITPILDGNAQYGSLISILDEQMCKGSNNSIVVLAANCMKYLVRGLKKRIVRYSSQASLLLIAESALLKLKVKKSVVSSAMVELVETLLEICGFEILATNIHNALSSKYPPVQLHTALILSRFFAHLEPFMFSNQQIKEALQYLFSIANSRDSDTRDAGMKALGIALAVGGEQTLEVSVGNNNIDKMKLLRIREHANAFLASINEENKESVQVEEEKPVQVDFEQKEVQIIKSTSHDLENMVK</sequence>
<accession>A0A0V1HGW6</accession>
<reference evidence="3 4" key="1">
    <citation type="submission" date="2015-01" db="EMBL/GenBank/DDBJ databases">
        <title>Evolution of Trichinella species and genotypes.</title>
        <authorList>
            <person name="Korhonen P.K."/>
            <person name="Edoardo P."/>
            <person name="Giuseppe L.R."/>
            <person name="Gasser R.B."/>
        </authorList>
    </citation>
    <scope>NUCLEOTIDE SEQUENCE [LARGE SCALE GENOMIC DNA]</scope>
    <source>
        <strain evidence="3">ISS1029</strain>
    </source>
</reference>
<dbReference type="GO" id="GO:0061863">
    <property type="term" value="F:microtubule plus end polymerase"/>
    <property type="evidence" value="ECO:0007669"/>
    <property type="project" value="InterPro"/>
</dbReference>
<organism evidence="3 4">
    <name type="scientific">Trichinella zimbabwensis</name>
    <dbReference type="NCBI Taxonomy" id="268475"/>
    <lineage>
        <taxon>Eukaryota</taxon>
        <taxon>Metazoa</taxon>
        <taxon>Ecdysozoa</taxon>
        <taxon>Nematoda</taxon>
        <taxon>Enoplea</taxon>
        <taxon>Dorylaimia</taxon>
        <taxon>Trichinellida</taxon>
        <taxon>Trichinellidae</taxon>
        <taxon>Trichinella</taxon>
    </lineage>
</organism>
<dbReference type="GO" id="GO:0051010">
    <property type="term" value="F:microtubule plus-end binding"/>
    <property type="evidence" value="ECO:0007669"/>
    <property type="project" value="InterPro"/>
</dbReference>
<dbReference type="InterPro" id="IPR045110">
    <property type="entry name" value="XMAP215"/>
</dbReference>
<name>A0A0V1HGW6_9BILA</name>
<feature type="domain" description="TOG" evidence="2">
    <location>
        <begin position="68"/>
        <end position="308"/>
    </location>
</feature>
<evidence type="ECO:0000256" key="1">
    <source>
        <dbReference type="SAM" id="Phobius"/>
    </source>
</evidence>
<dbReference type="GO" id="GO:0046785">
    <property type="term" value="P:microtubule polymerization"/>
    <property type="evidence" value="ECO:0007669"/>
    <property type="project" value="InterPro"/>
</dbReference>